<dbReference type="HOGENOM" id="CLU_1048434_0_0_10"/>
<proteinExistence type="predicted"/>
<dbReference type="CDD" id="cd02440">
    <property type="entry name" value="AdoMet_MTases"/>
    <property type="match status" value="1"/>
</dbReference>
<evidence type="ECO:0000313" key="1">
    <source>
        <dbReference type="EMBL" id="AEE52669.1"/>
    </source>
</evidence>
<dbReference type="PANTHER" id="PTHR43861">
    <property type="entry name" value="TRANS-ACONITATE 2-METHYLTRANSFERASE-RELATED"/>
    <property type="match status" value="1"/>
</dbReference>
<keyword evidence="1" id="KW-0489">Methyltransferase</keyword>
<dbReference type="KEGG" id="hhy:Halhy_4836"/>
<keyword evidence="1" id="KW-0808">Transferase</keyword>
<dbReference type="RefSeq" id="WP_013767206.1">
    <property type="nucleotide sequence ID" value="NC_015510.1"/>
</dbReference>
<keyword evidence="2" id="KW-1185">Reference proteome</keyword>
<reference key="2">
    <citation type="submission" date="2011-04" db="EMBL/GenBank/DDBJ databases">
        <title>Complete sequence of chromosome of Haliscomenobacter hydrossis DSM 1100.</title>
        <authorList>
            <consortium name="US DOE Joint Genome Institute (JGI-PGF)"/>
            <person name="Lucas S."/>
            <person name="Han J."/>
            <person name="Lapidus A."/>
            <person name="Bruce D."/>
            <person name="Goodwin L."/>
            <person name="Pitluck S."/>
            <person name="Peters L."/>
            <person name="Kyrpides N."/>
            <person name="Mavromatis K."/>
            <person name="Ivanova N."/>
            <person name="Ovchinnikova G."/>
            <person name="Pagani I."/>
            <person name="Daligault H."/>
            <person name="Detter J.C."/>
            <person name="Han C."/>
            <person name="Land M."/>
            <person name="Hauser L."/>
            <person name="Markowitz V."/>
            <person name="Cheng J.-F."/>
            <person name="Hugenholtz P."/>
            <person name="Woyke T."/>
            <person name="Wu D."/>
            <person name="Verbarg S."/>
            <person name="Frueling A."/>
            <person name="Brambilla E."/>
            <person name="Klenk H.-P."/>
            <person name="Eisen J.A."/>
        </authorList>
    </citation>
    <scope>NUCLEOTIDE SEQUENCE</scope>
    <source>
        <strain>DSM 1100</strain>
    </source>
</reference>
<dbReference type="Gene3D" id="3.40.50.150">
    <property type="entry name" value="Vaccinia Virus protein VP39"/>
    <property type="match status" value="1"/>
</dbReference>
<dbReference type="OrthoDB" id="323463at2"/>
<dbReference type="AlphaFoldDB" id="F4KYY2"/>
<gene>
    <name evidence="1" type="ordered locus">Halhy_4836</name>
</gene>
<dbReference type="eggNOG" id="COG2227">
    <property type="taxonomic scope" value="Bacteria"/>
</dbReference>
<name>F4KYY2_HALH1</name>
<organism evidence="1 2">
    <name type="scientific">Haliscomenobacter hydrossis (strain ATCC 27775 / DSM 1100 / LMG 10767 / O)</name>
    <dbReference type="NCBI Taxonomy" id="760192"/>
    <lineage>
        <taxon>Bacteria</taxon>
        <taxon>Pseudomonadati</taxon>
        <taxon>Bacteroidota</taxon>
        <taxon>Saprospiria</taxon>
        <taxon>Saprospirales</taxon>
        <taxon>Haliscomenobacteraceae</taxon>
        <taxon>Haliscomenobacter</taxon>
    </lineage>
</organism>
<dbReference type="Proteomes" id="UP000008461">
    <property type="component" value="Chromosome"/>
</dbReference>
<dbReference type="GO" id="GO:0008168">
    <property type="term" value="F:methyltransferase activity"/>
    <property type="evidence" value="ECO:0007669"/>
    <property type="project" value="UniProtKB-KW"/>
</dbReference>
<protein>
    <submittedName>
        <fullName evidence="1">Methyltransferase type 12</fullName>
    </submittedName>
</protein>
<dbReference type="GO" id="GO:0032259">
    <property type="term" value="P:methylation"/>
    <property type="evidence" value="ECO:0007669"/>
    <property type="project" value="UniProtKB-KW"/>
</dbReference>
<dbReference type="EMBL" id="CP002691">
    <property type="protein sequence ID" value="AEE52669.1"/>
    <property type="molecule type" value="Genomic_DNA"/>
</dbReference>
<accession>F4KYY2</accession>
<dbReference type="InterPro" id="IPR029063">
    <property type="entry name" value="SAM-dependent_MTases_sf"/>
</dbReference>
<reference evidence="1 2" key="1">
    <citation type="journal article" date="2011" name="Stand. Genomic Sci.">
        <title>Complete genome sequence of Haliscomenobacter hydrossis type strain (O).</title>
        <authorList>
            <consortium name="US DOE Joint Genome Institute (JGI-PGF)"/>
            <person name="Daligault H."/>
            <person name="Lapidus A."/>
            <person name="Zeytun A."/>
            <person name="Nolan M."/>
            <person name="Lucas S."/>
            <person name="Del Rio T.G."/>
            <person name="Tice H."/>
            <person name="Cheng J.F."/>
            <person name="Tapia R."/>
            <person name="Han C."/>
            <person name="Goodwin L."/>
            <person name="Pitluck S."/>
            <person name="Liolios K."/>
            <person name="Pagani I."/>
            <person name="Ivanova N."/>
            <person name="Huntemann M."/>
            <person name="Mavromatis K."/>
            <person name="Mikhailova N."/>
            <person name="Pati A."/>
            <person name="Chen A."/>
            <person name="Palaniappan K."/>
            <person name="Land M."/>
            <person name="Hauser L."/>
            <person name="Brambilla E.M."/>
            <person name="Rohde M."/>
            <person name="Verbarg S."/>
            <person name="Goker M."/>
            <person name="Bristow J."/>
            <person name="Eisen J.A."/>
            <person name="Markowitz V."/>
            <person name="Hugenholtz P."/>
            <person name="Kyrpides N.C."/>
            <person name="Klenk H.P."/>
            <person name="Woyke T."/>
        </authorList>
    </citation>
    <scope>NUCLEOTIDE SEQUENCE [LARGE SCALE GENOMIC DNA]</scope>
    <source>
        <strain evidence="2">ATCC 27775 / DSM 1100 / LMG 10767 / O</strain>
    </source>
</reference>
<evidence type="ECO:0000313" key="2">
    <source>
        <dbReference type="Proteomes" id="UP000008461"/>
    </source>
</evidence>
<dbReference type="STRING" id="760192.Halhy_4836"/>
<sequence>MFEFHQDKRTYFDYQYRTAKAYILPFVRKHHLLPATAKVLEIGCGEAGVLKAFLEEGCECVGIELHESRIETAKTFMPEPVASGQLRLIARNIYDIDPSQEAGFRFDLIILKDVIEHIPDQDRFMTFLHQFLAPQGVVFFAFPPWYMPFGGHQQICRNKWLSKLPYYHLLPSALYQQVLRWGGETEQTVQELQEIKDTGISIERFESILNKRNYRILQRKIFLINPIYQYKFGWAPRTQNALLSKLPYIRDFLSTAVYFLVGSK</sequence>
<dbReference type="Pfam" id="PF13489">
    <property type="entry name" value="Methyltransf_23"/>
    <property type="match status" value="1"/>
</dbReference>
<dbReference type="SUPFAM" id="SSF53335">
    <property type="entry name" value="S-adenosyl-L-methionine-dependent methyltransferases"/>
    <property type="match status" value="1"/>
</dbReference>